<evidence type="ECO:0000313" key="2">
    <source>
        <dbReference type="Proteomes" id="UP000835052"/>
    </source>
</evidence>
<dbReference type="EMBL" id="CAJGYM010000135">
    <property type="protein sequence ID" value="CAD6198704.1"/>
    <property type="molecule type" value="Genomic_DNA"/>
</dbReference>
<protein>
    <submittedName>
        <fullName evidence="1">Uncharacterized protein</fullName>
    </submittedName>
</protein>
<reference evidence="1" key="1">
    <citation type="submission" date="2020-10" db="EMBL/GenBank/DDBJ databases">
        <authorList>
            <person name="Kikuchi T."/>
        </authorList>
    </citation>
    <scope>NUCLEOTIDE SEQUENCE</scope>
    <source>
        <strain evidence="1">NKZ352</strain>
    </source>
</reference>
<gene>
    <name evidence="1" type="ORF">CAUJ_LOCUS14610</name>
</gene>
<accession>A0A8S1HWM2</accession>
<keyword evidence="2" id="KW-1185">Reference proteome</keyword>
<evidence type="ECO:0000313" key="1">
    <source>
        <dbReference type="EMBL" id="CAD6198704.1"/>
    </source>
</evidence>
<sequence>MTSSGCDYVQIYTYSLDNVKTHAPKPFTTEAALEWCDGSVNCGGYGTRANGEPFEFLMAVDYPPLTSITPVLDAAEIADNLGSLHKVYLKIDSAPEICPASSLSFVTPWSEWSCGYRGYLCGCYERETRWRLQTGDSLFQHEVEVKNECCMSAAPCSYSDEGACDSGFQVVNNNCTAV</sequence>
<comment type="caution">
    <text evidence="1">The sequence shown here is derived from an EMBL/GenBank/DDBJ whole genome shotgun (WGS) entry which is preliminary data.</text>
</comment>
<dbReference type="Proteomes" id="UP000835052">
    <property type="component" value="Unassembled WGS sequence"/>
</dbReference>
<proteinExistence type="predicted"/>
<organism evidence="1 2">
    <name type="scientific">Caenorhabditis auriculariae</name>
    <dbReference type="NCBI Taxonomy" id="2777116"/>
    <lineage>
        <taxon>Eukaryota</taxon>
        <taxon>Metazoa</taxon>
        <taxon>Ecdysozoa</taxon>
        <taxon>Nematoda</taxon>
        <taxon>Chromadorea</taxon>
        <taxon>Rhabditida</taxon>
        <taxon>Rhabditina</taxon>
        <taxon>Rhabditomorpha</taxon>
        <taxon>Rhabditoidea</taxon>
        <taxon>Rhabditidae</taxon>
        <taxon>Peloderinae</taxon>
        <taxon>Caenorhabditis</taxon>
    </lineage>
</organism>
<name>A0A8S1HWM2_9PELO</name>
<dbReference type="AlphaFoldDB" id="A0A8S1HWM2"/>